<gene>
    <name evidence="8" type="primary">prkC_11</name>
    <name evidence="8" type="ORF">UC8_18040</name>
</gene>
<name>A0A5B9QQM4_9BACT</name>
<dbReference type="AlphaFoldDB" id="A0A5B9QQM4"/>
<dbReference type="PROSITE" id="PS50011">
    <property type="entry name" value="PROTEIN_KINASE_DOM"/>
    <property type="match status" value="1"/>
</dbReference>
<evidence type="ECO:0000256" key="3">
    <source>
        <dbReference type="ARBA" id="ARBA00022777"/>
    </source>
</evidence>
<feature type="binding site" evidence="5">
    <location>
        <position position="59"/>
    </location>
    <ligand>
        <name>ATP</name>
        <dbReference type="ChEBI" id="CHEBI:30616"/>
    </ligand>
</feature>
<dbReference type="Proteomes" id="UP000325286">
    <property type="component" value="Chromosome"/>
</dbReference>
<dbReference type="InterPro" id="IPR000719">
    <property type="entry name" value="Prot_kinase_dom"/>
</dbReference>
<keyword evidence="3 8" id="KW-0418">Kinase</keyword>
<dbReference type="Gene3D" id="1.10.510.10">
    <property type="entry name" value="Transferase(Phosphotransferase) domain 1"/>
    <property type="match status" value="1"/>
</dbReference>
<reference evidence="8 9" key="1">
    <citation type="submission" date="2019-08" db="EMBL/GenBank/DDBJ databases">
        <title>Deep-cultivation of Planctomycetes and their phenomic and genomic characterization uncovers novel biology.</title>
        <authorList>
            <person name="Wiegand S."/>
            <person name="Jogler M."/>
            <person name="Boedeker C."/>
            <person name="Pinto D."/>
            <person name="Vollmers J."/>
            <person name="Rivas-Marin E."/>
            <person name="Kohn T."/>
            <person name="Peeters S.H."/>
            <person name="Heuer A."/>
            <person name="Rast P."/>
            <person name="Oberbeckmann S."/>
            <person name="Bunk B."/>
            <person name="Jeske O."/>
            <person name="Meyerdierks A."/>
            <person name="Storesund J.E."/>
            <person name="Kallscheuer N."/>
            <person name="Luecker S."/>
            <person name="Lage O.M."/>
            <person name="Pohl T."/>
            <person name="Merkel B.J."/>
            <person name="Hornburger P."/>
            <person name="Mueller R.-W."/>
            <person name="Bruemmer F."/>
            <person name="Labrenz M."/>
            <person name="Spormann A.M."/>
            <person name="Op den Camp H."/>
            <person name="Overmann J."/>
            <person name="Amann R."/>
            <person name="Jetten M.S.M."/>
            <person name="Mascher T."/>
            <person name="Medema M.H."/>
            <person name="Devos D.P."/>
            <person name="Kaster A.-K."/>
            <person name="Ovreas L."/>
            <person name="Rohde M."/>
            <person name="Galperin M.Y."/>
            <person name="Jogler C."/>
        </authorList>
    </citation>
    <scope>NUCLEOTIDE SEQUENCE [LARGE SCALE GENOMIC DNA]</scope>
    <source>
        <strain evidence="8 9">UC8</strain>
    </source>
</reference>
<dbReference type="PROSITE" id="PS00108">
    <property type="entry name" value="PROTEIN_KINASE_ST"/>
    <property type="match status" value="1"/>
</dbReference>
<dbReference type="CDD" id="cd14014">
    <property type="entry name" value="STKc_PknB_like"/>
    <property type="match status" value="1"/>
</dbReference>
<sequence>MMPSHMCWPVHRPEMQDLLFIMTDQYLGPYRLESKLGSGGMGSVFRAVHAKTGQKVAVKLIAEQVADSERFRRRFSVEVETLKKLDHPNIVRLIGYGEENGRLFYSMDIVEGPSLQQYLKQHKRLGWQETLQFGIDICAALKHAHDLGVIHRDLKPANLLLAPNGHIQLVDFGIAKMFGAGDHTAAGSVLGTADYMAPEQAGEGKITARTDLYALGSVLYACLAGRPPFGGKSITTVIEALRREAPVPLDLIVPETPEELSELVHHLLEKQPGNRPPTALVVGNRLRATKRGLEAREAQTHADGGLQTQLDDPTNNDDLEVDEEYIVKDDTAVSNLQGPGTRAKSERGTHDMQTLDATLASEPGQIPRRPPTVVSRGDAGTVGGEEPPAPVSDTSFRTVDDSERRRSVLAGGGSGEHAVVQWLSIAGIVLLLAASVAFTLYMLRPPSADSLFAAIGAADAAGNTTNSKREIERFLQLYPSDPRAEQVRQIADSLDVESTIRRLRLDAIRAGGVDYLPPPQQTFLKSMLEREQDPGHAKQLLQHWLNVYGHDGLPRSTETKRLARLAEIELQALGQRPVDDGESGVEELTASLRWAAKNLPPDEQARFYDSVIALYESEPWADEAVKDAKLARKILAEK</sequence>
<organism evidence="8 9">
    <name type="scientific">Roseimaritima ulvae</name>
    <dbReference type="NCBI Taxonomy" id="980254"/>
    <lineage>
        <taxon>Bacteria</taxon>
        <taxon>Pseudomonadati</taxon>
        <taxon>Planctomycetota</taxon>
        <taxon>Planctomycetia</taxon>
        <taxon>Pirellulales</taxon>
        <taxon>Pirellulaceae</taxon>
        <taxon>Roseimaritima</taxon>
    </lineage>
</organism>
<evidence type="ECO:0000256" key="2">
    <source>
        <dbReference type="ARBA" id="ARBA00022741"/>
    </source>
</evidence>
<evidence type="ECO:0000256" key="4">
    <source>
        <dbReference type="ARBA" id="ARBA00022840"/>
    </source>
</evidence>
<evidence type="ECO:0000313" key="8">
    <source>
        <dbReference type="EMBL" id="QEG39805.1"/>
    </source>
</evidence>
<proteinExistence type="predicted"/>
<dbReference type="SUPFAM" id="SSF56112">
    <property type="entry name" value="Protein kinase-like (PK-like)"/>
    <property type="match status" value="1"/>
</dbReference>
<keyword evidence="1 8" id="KW-0808">Transferase</keyword>
<dbReference type="GO" id="GO:0004674">
    <property type="term" value="F:protein serine/threonine kinase activity"/>
    <property type="evidence" value="ECO:0007669"/>
    <property type="project" value="UniProtKB-EC"/>
</dbReference>
<keyword evidence="2 5" id="KW-0547">Nucleotide-binding</keyword>
<dbReference type="InterPro" id="IPR011009">
    <property type="entry name" value="Kinase-like_dom_sf"/>
</dbReference>
<evidence type="ECO:0000313" key="9">
    <source>
        <dbReference type="Proteomes" id="UP000325286"/>
    </source>
</evidence>
<dbReference type="KEGG" id="rul:UC8_18040"/>
<keyword evidence="4 5" id="KW-0067">ATP-binding</keyword>
<dbReference type="EMBL" id="CP042914">
    <property type="protein sequence ID" value="QEG39805.1"/>
    <property type="molecule type" value="Genomic_DNA"/>
</dbReference>
<dbReference type="Pfam" id="PF00069">
    <property type="entry name" value="Pkinase"/>
    <property type="match status" value="1"/>
</dbReference>
<keyword evidence="9" id="KW-1185">Reference proteome</keyword>
<dbReference type="OrthoDB" id="6111975at2"/>
<evidence type="ECO:0000256" key="1">
    <source>
        <dbReference type="ARBA" id="ARBA00022679"/>
    </source>
</evidence>
<dbReference type="PROSITE" id="PS00107">
    <property type="entry name" value="PROTEIN_KINASE_ATP"/>
    <property type="match status" value="1"/>
</dbReference>
<dbReference type="PANTHER" id="PTHR43289:SF6">
    <property type="entry name" value="SERINE_THREONINE-PROTEIN KINASE NEKL-3"/>
    <property type="match status" value="1"/>
</dbReference>
<dbReference type="InterPro" id="IPR017441">
    <property type="entry name" value="Protein_kinase_ATP_BS"/>
</dbReference>
<dbReference type="EC" id="2.7.11.1" evidence="8"/>
<feature type="region of interest" description="Disordered" evidence="6">
    <location>
        <begin position="296"/>
        <end position="316"/>
    </location>
</feature>
<dbReference type="GO" id="GO:0005524">
    <property type="term" value="F:ATP binding"/>
    <property type="evidence" value="ECO:0007669"/>
    <property type="project" value="UniProtKB-UniRule"/>
</dbReference>
<accession>A0A5B9QQM4</accession>
<dbReference type="SMART" id="SM00220">
    <property type="entry name" value="S_TKc"/>
    <property type="match status" value="1"/>
</dbReference>
<evidence type="ECO:0000256" key="5">
    <source>
        <dbReference type="PROSITE-ProRule" id="PRU10141"/>
    </source>
</evidence>
<dbReference type="InterPro" id="IPR008271">
    <property type="entry name" value="Ser/Thr_kinase_AS"/>
</dbReference>
<evidence type="ECO:0000259" key="7">
    <source>
        <dbReference type="PROSITE" id="PS50011"/>
    </source>
</evidence>
<dbReference type="Gene3D" id="3.30.200.20">
    <property type="entry name" value="Phosphorylase Kinase, domain 1"/>
    <property type="match status" value="1"/>
</dbReference>
<protein>
    <submittedName>
        <fullName evidence="8">Serine/threonine-protein kinase PrkC</fullName>
        <ecNumber evidence="8">2.7.11.1</ecNumber>
    </submittedName>
</protein>
<feature type="region of interest" description="Disordered" evidence="6">
    <location>
        <begin position="362"/>
        <end position="404"/>
    </location>
</feature>
<dbReference type="PANTHER" id="PTHR43289">
    <property type="entry name" value="MITOGEN-ACTIVATED PROTEIN KINASE KINASE KINASE 20-RELATED"/>
    <property type="match status" value="1"/>
</dbReference>
<feature type="domain" description="Protein kinase" evidence="7">
    <location>
        <begin position="30"/>
        <end position="287"/>
    </location>
</feature>
<evidence type="ECO:0000256" key="6">
    <source>
        <dbReference type="SAM" id="MobiDB-lite"/>
    </source>
</evidence>